<dbReference type="AlphaFoldDB" id="A9USE8"/>
<proteinExistence type="predicted"/>
<feature type="compositionally biased region" description="Basic and acidic residues" evidence="1">
    <location>
        <begin position="368"/>
        <end position="383"/>
    </location>
</feature>
<dbReference type="GeneID" id="5888343"/>
<evidence type="ECO:0000256" key="1">
    <source>
        <dbReference type="SAM" id="MobiDB-lite"/>
    </source>
</evidence>
<accession>A9USE8</accession>
<evidence type="ECO:0000313" key="3">
    <source>
        <dbReference type="Proteomes" id="UP000001357"/>
    </source>
</evidence>
<evidence type="ECO:0000313" key="2">
    <source>
        <dbReference type="EMBL" id="EDQ92089.1"/>
    </source>
</evidence>
<feature type="compositionally biased region" description="Basic residues" evidence="1">
    <location>
        <begin position="332"/>
        <end position="348"/>
    </location>
</feature>
<dbReference type="KEGG" id="mbr:MONBRDRAFT_31213"/>
<sequence>MSGKELPRPVYMRTSFEAPDSPLTASRFGHLGAHSTPGRTPTRNYGQRRTPGSAFSDASDNSGLTPGKMRAPSLLQNFSNADFELEAQGITDAVDAMSPPDLRGLNMHGSALNDSGLGMSMFSPLSKTDGLGCLTGASPCVQRQNEVLDIQSHGTIRQRRRMNLGRSPPRIEPFELVAKQDEKTELRATSPTVRRTKTSKRRLLTEASQAQSEQVEIEHSSGPSPAATDVITPPYTTTSPPMTQLLEQSQALPESHAHVQQHHHQQTVAQRQSHQPHQHMVAATTTAAPATSAGMAAATTYAYGSHPHAMTALPPRADNFAARWFDGDPRNKREKKMTAHSHAKKGSASKRGEYKCGKCGFYPKKQKHNCDEEKRRRQSDGRNKSLPKAAAGPLPMPNLATANQVQNALLNPVSTPKIALGGDPMMTPGAW</sequence>
<name>A9USE8_MONBE</name>
<reference evidence="2 3" key="1">
    <citation type="journal article" date="2008" name="Nature">
        <title>The genome of the choanoflagellate Monosiga brevicollis and the origin of metazoans.</title>
        <authorList>
            <consortium name="JGI Sequencing"/>
            <person name="King N."/>
            <person name="Westbrook M.J."/>
            <person name="Young S.L."/>
            <person name="Kuo A."/>
            <person name="Abedin M."/>
            <person name="Chapman J."/>
            <person name="Fairclough S."/>
            <person name="Hellsten U."/>
            <person name="Isogai Y."/>
            <person name="Letunic I."/>
            <person name="Marr M."/>
            <person name="Pincus D."/>
            <person name="Putnam N."/>
            <person name="Rokas A."/>
            <person name="Wright K.J."/>
            <person name="Zuzow R."/>
            <person name="Dirks W."/>
            <person name="Good M."/>
            <person name="Goodstein D."/>
            <person name="Lemons D."/>
            <person name="Li W."/>
            <person name="Lyons J.B."/>
            <person name="Morris A."/>
            <person name="Nichols S."/>
            <person name="Richter D.J."/>
            <person name="Salamov A."/>
            <person name="Bork P."/>
            <person name="Lim W.A."/>
            <person name="Manning G."/>
            <person name="Miller W.T."/>
            <person name="McGinnis W."/>
            <person name="Shapiro H."/>
            <person name="Tjian R."/>
            <person name="Grigoriev I.V."/>
            <person name="Rokhsar D."/>
        </authorList>
    </citation>
    <scope>NUCLEOTIDE SEQUENCE [LARGE SCALE GENOMIC DNA]</scope>
    <source>
        <strain evidence="3">MX1 / ATCC 50154</strain>
    </source>
</reference>
<dbReference type="InParanoid" id="A9USE8"/>
<protein>
    <submittedName>
        <fullName evidence="2">Uncharacterized protein</fullName>
    </submittedName>
</protein>
<feature type="region of interest" description="Disordered" evidence="1">
    <location>
        <begin position="249"/>
        <end position="287"/>
    </location>
</feature>
<dbReference type="Proteomes" id="UP000001357">
    <property type="component" value="Unassembled WGS sequence"/>
</dbReference>
<dbReference type="RefSeq" id="XP_001743375.1">
    <property type="nucleotide sequence ID" value="XM_001743323.1"/>
</dbReference>
<gene>
    <name evidence="2" type="ORF">MONBRDRAFT_31213</name>
</gene>
<feature type="region of interest" description="Disordered" evidence="1">
    <location>
        <begin position="365"/>
        <end position="398"/>
    </location>
</feature>
<dbReference type="EMBL" id="CH991544">
    <property type="protein sequence ID" value="EDQ92089.1"/>
    <property type="molecule type" value="Genomic_DNA"/>
</dbReference>
<organism evidence="2 3">
    <name type="scientific">Monosiga brevicollis</name>
    <name type="common">Choanoflagellate</name>
    <dbReference type="NCBI Taxonomy" id="81824"/>
    <lineage>
        <taxon>Eukaryota</taxon>
        <taxon>Choanoflagellata</taxon>
        <taxon>Craspedida</taxon>
        <taxon>Salpingoecidae</taxon>
        <taxon>Monosiga</taxon>
    </lineage>
</organism>
<feature type="region of interest" description="Disordered" evidence="1">
    <location>
        <begin position="1"/>
        <end position="66"/>
    </location>
</feature>
<keyword evidence="3" id="KW-1185">Reference proteome</keyword>
<feature type="region of interest" description="Disordered" evidence="1">
    <location>
        <begin position="324"/>
        <end position="352"/>
    </location>
</feature>
<feature type="compositionally biased region" description="Polar residues" evidence="1">
    <location>
        <begin position="37"/>
        <end position="47"/>
    </location>
</feature>
<feature type="region of interest" description="Disordered" evidence="1">
    <location>
        <begin position="184"/>
        <end position="228"/>
    </location>
</feature>